<gene>
    <name evidence="2" type="ORF">H6B30_11725</name>
</gene>
<dbReference type="EMBL" id="JACJJL010000021">
    <property type="protein sequence ID" value="MBM6662411.1"/>
    <property type="molecule type" value="Genomic_DNA"/>
</dbReference>
<reference evidence="2 3" key="1">
    <citation type="journal article" date="2021" name="Sci. Rep.">
        <title>The distribution of antibiotic resistance genes in chicken gut microbiota commensals.</title>
        <authorList>
            <person name="Juricova H."/>
            <person name="Matiasovicova J."/>
            <person name="Kubasova T."/>
            <person name="Cejkova D."/>
            <person name="Rychlik I."/>
        </authorList>
    </citation>
    <scope>NUCLEOTIDE SEQUENCE [LARGE SCALE GENOMIC DNA]</scope>
    <source>
        <strain evidence="2 3">An819</strain>
    </source>
</reference>
<dbReference type="Proteomes" id="UP000764045">
    <property type="component" value="Unassembled WGS sequence"/>
</dbReference>
<evidence type="ECO:0000313" key="2">
    <source>
        <dbReference type="EMBL" id="MBM6662411.1"/>
    </source>
</evidence>
<comment type="caution">
    <text evidence="2">The sequence shown here is derived from an EMBL/GenBank/DDBJ whole genome shotgun (WGS) entry which is preliminary data.</text>
</comment>
<dbReference type="InterPro" id="IPR001296">
    <property type="entry name" value="Glyco_trans_1"/>
</dbReference>
<keyword evidence="3" id="KW-1185">Reference proteome</keyword>
<proteinExistence type="predicted"/>
<dbReference type="PANTHER" id="PTHR12526">
    <property type="entry name" value="GLYCOSYLTRANSFERASE"/>
    <property type="match status" value="1"/>
</dbReference>
<protein>
    <submittedName>
        <fullName evidence="2">Glycosyltransferase family 4 protein</fullName>
    </submittedName>
</protein>
<name>A0A939B5D2_9BACT</name>
<dbReference type="GO" id="GO:0016757">
    <property type="term" value="F:glycosyltransferase activity"/>
    <property type="evidence" value="ECO:0007669"/>
    <property type="project" value="InterPro"/>
</dbReference>
<accession>A0A939B5D2</accession>
<evidence type="ECO:0000313" key="3">
    <source>
        <dbReference type="Proteomes" id="UP000764045"/>
    </source>
</evidence>
<organism evidence="2 3">
    <name type="scientific">Marseilla massiliensis</name>
    <dbReference type="NCBI Taxonomy" id="1841864"/>
    <lineage>
        <taxon>Bacteria</taxon>
        <taxon>Pseudomonadati</taxon>
        <taxon>Bacteroidota</taxon>
        <taxon>Bacteroidia</taxon>
        <taxon>Bacteroidales</taxon>
        <taxon>Prevotellaceae</taxon>
        <taxon>Marseilla</taxon>
    </lineage>
</organism>
<sequence>MMTIAIITYDISPYRGSEASVSWNYVCNMRFYHKLIVLYGRGKEEIEKYLQANELENVTFINVPYVEIDGKGFITDIKYNWNYRKWHKKVYQIVTAIVEKQDIDIIHYLNPIGFKEPGFCWQIKDKLYVWGPMQGVENRPLCLWKAMGKTGIIDAIARLVLHNGIMFFSPRVRRAVKRADCLMAATPNTVKQMKRVFGKQTVYLPENGITHMCRTEPIHKSKNELLRIVWIGSVCHRKALILLIDALSKVKTKAWRLDVLGDGPLLERLRQKADQYGISENIKWRGAIPRTEVMKTIQSAHLHVISSLGEGNPTTLWEAMSWAVPTMTLDHCGMAGVVCEKCGIKIPIHSYKQVTDDIAHNIEMLSSNPDKVTNLSEGVIECSKQYLWECRVGILNNIYSRVLREVQR</sequence>
<dbReference type="RefSeq" id="WP_205110798.1">
    <property type="nucleotide sequence ID" value="NZ_JACJJL010000021.1"/>
</dbReference>
<dbReference type="SUPFAM" id="SSF53756">
    <property type="entry name" value="UDP-Glycosyltransferase/glycogen phosphorylase"/>
    <property type="match status" value="1"/>
</dbReference>
<dbReference type="PANTHER" id="PTHR12526:SF630">
    <property type="entry name" value="GLYCOSYLTRANSFERASE"/>
    <property type="match status" value="1"/>
</dbReference>
<dbReference type="Gene3D" id="3.40.50.2000">
    <property type="entry name" value="Glycogen Phosphorylase B"/>
    <property type="match status" value="2"/>
</dbReference>
<evidence type="ECO:0000259" key="1">
    <source>
        <dbReference type="Pfam" id="PF00534"/>
    </source>
</evidence>
<feature type="domain" description="Glycosyl transferase family 1" evidence="1">
    <location>
        <begin position="220"/>
        <end position="372"/>
    </location>
</feature>
<dbReference type="Pfam" id="PF00534">
    <property type="entry name" value="Glycos_transf_1"/>
    <property type="match status" value="1"/>
</dbReference>
<dbReference type="AlphaFoldDB" id="A0A939B5D2"/>
<dbReference type="CDD" id="cd03801">
    <property type="entry name" value="GT4_PimA-like"/>
    <property type="match status" value="1"/>
</dbReference>